<sequence>MTRTASAKVAGVAFLVYIAAGVTDMALRGQTTAGADLAARLAAVAAHPTQVGILILLGLVQAFAAMALAVSLYGVTRHRDNELAVLGMACRLVECVLVTASVADLLAVRWLAGPGVASAHEPGAARMLAAHLLHGEVAFTALFFAVGSLLFAWLLLRDRAIPALLAWTGLISSLILVVGLPLQLVGVLRGPMAQWMWLPMAAFEIPLGFWFIARGVRERLP</sequence>
<keyword evidence="1" id="KW-1133">Transmembrane helix</keyword>
<accession>A0A832I4R7</accession>
<evidence type="ECO:0000256" key="1">
    <source>
        <dbReference type="SAM" id="Phobius"/>
    </source>
</evidence>
<name>A0A832I4R7_UNCEI</name>
<evidence type="ECO:0000313" key="2">
    <source>
        <dbReference type="EMBL" id="HGZ42513.1"/>
    </source>
</evidence>
<comment type="caution">
    <text evidence="2">The sequence shown here is derived from an EMBL/GenBank/DDBJ whole genome shotgun (WGS) entry which is preliminary data.</text>
</comment>
<feature type="transmembrane region" description="Helical" evidence="1">
    <location>
        <begin position="132"/>
        <end position="156"/>
    </location>
</feature>
<feature type="transmembrane region" description="Helical" evidence="1">
    <location>
        <begin position="194"/>
        <end position="213"/>
    </location>
</feature>
<feature type="transmembrane region" description="Helical" evidence="1">
    <location>
        <begin position="52"/>
        <end position="76"/>
    </location>
</feature>
<organism evidence="2">
    <name type="scientific">Eiseniibacteriota bacterium</name>
    <dbReference type="NCBI Taxonomy" id="2212470"/>
    <lineage>
        <taxon>Bacteria</taxon>
        <taxon>Candidatus Eiseniibacteriota</taxon>
    </lineage>
</organism>
<reference evidence="2" key="1">
    <citation type="journal article" date="2020" name="mSystems">
        <title>Genome- and Community-Level Interaction Insights into Carbon Utilization and Element Cycling Functions of Hydrothermarchaeota in Hydrothermal Sediment.</title>
        <authorList>
            <person name="Zhou Z."/>
            <person name="Liu Y."/>
            <person name="Xu W."/>
            <person name="Pan J."/>
            <person name="Luo Z.H."/>
            <person name="Li M."/>
        </authorList>
    </citation>
    <scope>NUCLEOTIDE SEQUENCE [LARGE SCALE GENOMIC DNA]</scope>
    <source>
        <strain evidence="2">SpSt-381</strain>
    </source>
</reference>
<dbReference type="InterPro" id="IPR025495">
    <property type="entry name" value="DUF4386"/>
</dbReference>
<feature type="transmembrane region" description="Helical" evidence="1">
    <location>
        <begin position="163"/>
        <end position="182"/>
    </location>
</feature>
<dbReference type="EMBL" id="DSQF01000005">
    <property type="protein sequence ID" value="HGZ42513.1"/>
    <property type="molecule type" value="Genomic_DNA"/>
</dbReference>
<gene>
    <name evidence="2" type="ORF">ENR23_03625</name>
</gene>
<dbReference type="Pfam" id="PF14329">
    <property type="entry name" value="DUF4386"/>
    <property type="match status" value="1"/>
</dbReference>
<keyword evidence="1" id="KW-0812">Transmembrane</keyword>
<dbReference type="AlphaFoldDB" id="A0A832I4R7"/>
<protein>
    <submittedName>
        <fullName evidence="2">DUF4386 domain-containing protein</fullName>
    </submittedName>
</protein>
<feature type="transmembrane region" description="Helical" evidence="1">
    <location>
        <begin position="88"/>
        <end position="112"/>
    </location>
</feature>
<keyword evidence="1" id="KW-0472">Membrane</keyword>
<proteinExistence type="predicted"/>